<evidence type="ECO:0000256" key="5">
    <source>
        <dbReference type="ARBA" id="ARBA00023288"/>
    </source>
</evidence>
<comment type="subcellular location">
    <subcellularLocation>
        <location evidence="1">Cell outer membrane</location>
        <topology evidence="1">Lipid-anchor</topology>
    </subcellularLocation>
</comment>
<keyword evidence="6" id="KW-0998">Cell outer membrane</keyword>
<evidence type="ECO:0000256" key="6">
    <source>
        <dbReference type="PIRNR" id="PIRNR002859"/>
    </source>
</evidence>
<name>A0A6F8PVW4_9GAMM</name>
<accession>A0A6F8PVW4</accession>
<dbReference type="EMBL" id="AP021889">
    <property type="protein sequence ID" value="BBP46283.1"/>
    <property type="molecule type" value="Genomic_DNA"/>
</dbReference>
<evidence type="ECO:0000256" key="1">
    <source>
        <dbReference type="ARBA" id="ARBA00004459"/>
    </source>
</evidence>
<evidence type="ECO:0000256" key="2">
    <source>
        <dbReference type="ARBA" id="ARBA00022729"/>
    </source>
</evidence>
<keyword evidence="4" id="KW-0564">Palmitate</keyword>
<evidence type="ECO:0000256" key="3">
    <source>
        <dbReference type="ARBA" id="ARBA00023136"/>
    </source>
</evidence>
<sequence>MKTMKPLIIALSLTGIVTLNGCSTVGTAIEKRNLSVQSKMSNSVFLEPVSNDKKTVYIQIRNSSDQSIDTQAMNQQLAKTLQSKGYRAVNDPAQANYVLQQNILSVKETNKDDAYNSMDAGFGGATAGVLMAGSTGNNYAGGALLGAVAGIAADALVKDVYFNLVSDIQIKEKAKGKVNYTTQANAGSGTSMNTRQTISGQSDYLTHSTRIVAVANQVNLAFDEAKPMLEDKLVKSVAGIF</sequence>
<proteinExistence type="predicted"/>
<dbReference type="Proteomes" id="UP000501726">
    <property type="component" value="Chromosome"/>
</dbReference>
<keyword evidence="3 6" id="KW-0472">Membrane</keyword>
<dbReference type="KEGG" id="tse:THMIRHAS_16560"/>
<dbReference type="PIRSF" id="PIRSF002859">
    <property type="entry name" value="Lipo_traT"/>
    <property type="match status" value="1"/>
</dbReference>
<reference evidence="8" key="1">
    <citation type="submission" date="2019-11" db="EMBL/GenBank/DDBJ databases">
        <title>Isolation and characterization of two novel species in the genus Thiomicrorhabdus.</title>
        <authorList>
            <person name="Mochizuki J."/>
            <person name="Kojima H."/>
            <person name="Fukui M."/>
        </authorList>
    </citation>
    <scope>NUCLEOTIDE SEQUENCE [LARGE SCALE GENOMIC DNA]</scope>
    <source>
        <strain evidence="8">aks77</strain>
    </source>
</reference>
<organism evidence="7 8">
    <name type="scientific">Thiosulfatimonas sediminis</name>
    <dbReference type="NCBI Taxonomy" id="2675054"/>
    <lineage>
        <taxon>Bacteria</taxon>
        <taxon>Pseudomonadati</taxon>
        <taxon>Pseudomonadota</taxon>
        <taxon>Gammaproteobacteria</taxon>
        <taxon>Thiotrichales</taxon>
        <taxon>Piscirickettsiaceae</taxon>
        <taxon>Thiosulfatimonas</taxon>
    </lineage>
</organism>
<keyword evidence="5" id="KW-0449">Lipoprotein</keyword>
<evidence type="ECO:0000313" key="8">
    <source>
        <dbReference type="Proteomes" id="UP000501726"/>
    </source>
</evidence>
<dbReference type="Pfam" id="PF05818">
    <property type="entry name" value="TraT"/>
    <property type="match status" value="1"/>
</dbReference>
<protein>
    <recommendedName>
        <fullName evidence="9">Conjugal transfer protein TraT</fullName>
    </recommendedName>
</protein>
<evidence type="ECO:0000313" key="7">
    <source>
        <dbReference type="EMBL" id="BBP46283.1"/>
    </source>
</evidence>
<keyword evidence="8" id="KW-1185">Reference proteome</keyword>
<evidence type="ECO:0000256" key="4">
    <source>
        <dbReference type="ARBA" id="ARBA00023139"/>
    </source>
</evidence>
<gene>
    <name evidence="7" type="ORF">THMIRHAS_16560</name>
</gene>
<keyword evidence="2" id="KW-0732">Signal</keyword>
<dbReference type="RefSeq" id="WP_173272751.1">
    <property type="nucleotide sequence ID" value="NZ_AP021889.1"/>
</dbReference>
<evidence type="ECO:0008006" key="9">
    <source>
        <dbReference type="Google" id="ProtNLM"/>
    </source>
</evidence>
<dbReference type="GO" id="GO:0009279">
    <property type="term" value="C:cell outer membrane"/>
    <property type="evidence" value="ECO:0007669"/>
    <property type="project" value="UniProtKB-SubCell"/>
</dbReference>
<dbReference type="InterPro" id="IPR008874">
    <property type="entry name" value="TraT_complement-R"/>
</dbReference>
<dbReference type="AlphaFoldDB" id="A0A6F8PVW4"/>